<keyword evidence="2" id="KW-1185">Reference proteome</keyword>
<dbReference type="Proteomes" id="UP000447545">
    <property type="component" value="Unassembled WGS sequence"/>
</dbReference>
<comment type="caution">
    <text evidence="1">The sequence shown here is derived from an EMBL/GenBank/DDBJ whole genome shotgun (WGS) entry which is preliminary data.</text>
</comment>
<sequence>MKQETLLRYQGFSKTPLLWKESFLFPYKQLHFNLERTTIGESLFKENIRLGKLVEEFTFDQLKQHPNVNWIAENIQIQNGKATTGEIDALFHFNNQPIHLEIAYKFYLYDTLGDYDKPVSYWIGPNRKDSLVYKLNKLENKQFPLLYNPNTKAYIEDYGLKVDDLNQLIYFKAQLFLPYNKRSIPIKPLNTNCVNGYYFPYNTLRSFSRLTFYIPEKLDWLVVPHIDVDWVNYEQAQIEIEQHINQKRSPMVWIRHNKDEIHKCFITWW</sequence>
<dbReference type="EMBL" id="WJYA01000002">
    <property type="protein sequence ID" value="MTE25702.1"/>
    <property type="molecule type" value="Genomic_DNA"/>
</dbReference>
<dbReference type="RefSeq" id="WP_155087536.1">
    <property type="nucleotide sequence ID" value="NZ_WJYA01000002.1"/>
</dbReference>
<evidence type="ECO:0000313" key="1">
    <source>
        <dbReference type="EMBL" id="MTE25702.1"/>
    </source>
</evidence>
<dbReference type="AlphaFoldDB" id="A0A7K1G8U7"/>
<name>A0A7K1G8U7_9FLAO</name>
<dbReference type="InterPro" id="IPR015003">
    <property type="entry name" value="DUF1853"/>
</dbReference>
<dbReference type="Pfam" id="PF08907">
    <property type="entry name" value="DUF1853"/>
    <property type="match status" value="1"/>
</dbReference>
<organism evidence="1 2">
    <name type="scientific">Winogradskyella ouciana</name>
    <dbReference type="NCBI Taxonomy" id="2608631"/>
    <lineage>
        <taxon>Bacteria</taxon>
        <taxon>Pseudomonadati</taxon>
        <taxon>Bacteroidota</taxon>
        <taxon>Flavobacteriia</taxon>
        <taxon>Flavobacteriales</taxon>
        <taxon>Flavobacteriaceae</taxon>
        <taxon>Winogradskyella</taxon>
    </lineage>
</organism>
<gene>
    <name evidence="1" type="ORF">F1003_02055</name>
</gene>
<proteinExistence type="predicted"/>
<accession>A0A7K1G8U7</accession>
<protein>
    <submittedName>
        <fullName evidence="1">DUF1853 family protein</fullName>
    </submittedName>
</protein>
<reference evidence="1 2" key="1">
    <citation type="submission" date="2019-11" db="EMBL/GenBank/DDBJ databases">
        <title>Winogradskyella ouciana sp. nov., isolated from the hadal seawater of the Mariana Trench.</title>
        <authorList>
            <person name="Liu R."/>
        </authorList>
    </citation>
    <scope>NUCLEOTIDE SEQUENCE [LARGE SCALE GENOMIC DNA]</scope>
    <source>
        <strain evidence="1 2">ZXX205</strain>
    </source>
</reference>
<evidence type="ECO:0000313" key="2">
    <source>
        <dbReference type="Proteomes" id="UP000447545"/>
    </source>
</evidence>